<evidence type="ECO:0000313" key="2">
    <source>
        <dbReference type="Proteomes" id="UP000070224"/>
    </source>
</evidence>
<sequence>MEPAVLFLFVGQKLPLGRAFLRRAFLHLRSKGVRNVLVGGLTYIDRCADLYRCVGRAIYRMAKKAI</sequence>
<comment type="caution">
    <text evidence="1">The sequence shown here is derived from an EMBL/GenBank/DDBJ whole genome shotgun (WGS) entry which is preliminary data.</text>
</comment>
<proteinExistence type="predicted"/>
<accession>A0A134BDF2</accession>
<dbReference type="Proteomes" id="UP000070224">
    <property type="component" value="Unassembled WGS sequence"/>
</dbReference>
<evidence type="ECO:0000313" key="1">
    <source>
        <dbReference type="EMBL" id="KXB77965.1"/>
    </source>
</evidence>
<keyword evidence="2" id="KW-1185">Reference proteome</keyword>
<dbReference type="AlphaFoldDB" id="A0A134BDF2"/>
<dbReference type="PATRIC" id="fig|322095.3.peg.304"/>
<dbReference type="EMBL" id="LSDK01000021">
    <property type="protein sequence ID" value="KXB77965.1"/>
    <property type="molecule type" value="Genomic_DNA"/>
</dbReference>
<organism evidence="1 2">
    <name type="scientific">Porphyromonas somerae</name>
    <dbReference type="NCBI Taxonomy" id="322095"/>
    <lineage>
        <taxon>Bacteria</taxon>
        <taxon>Pseudomonadati</taxon>
        <taxon>Bacteroidota</taxon>
        <taxon>Bacteroidia</taxon>
        <taxon>Bacteroidales</taxon>
        <taxon>Porphyromonadaceae</taxon>
        <taxon>Porphyromonas</taxon>
    </lineage>
</organism>
<name>A0A134BDF2_9PORP</name>
<dbReference type="STRING" id="322095.HMPREF3185_00306"/>
<gene>
    <name evidence="1" type="ORF">HMPREF3185_00306</name>
</gene>
<protein>
    <submittedName>
        <fullName evidence="1">Uncharacterized protein</fullName>
    </submittedName>
</protein>
<reference evidence="2" key="1">
    <citation type="submission" date="2016-01" db="EMBL/GenBank/DDBJ databases">
        <authorList>
            <person name="Mitreva M."/>
            <person name="Pepin K.H."/>
            <person name="Mihindukulasuriya K.A."/>
            <person name="Fulton R."/>
            <person name="Fronick C."/>
            <person name="O'Laughlin M."/>
            <person name="Miner T."/>
            <person name="Herter B."/>
            <person name="Rosa B.A."/>
            <person name="Cordes M."/>
            <person name="Tomlinson C."/>
            <person name="Wollam A."/>
            <person name="Palsikar V.B."/>
            <person name="Mardis E.R."/>
            <person name="Wilson R.K."/>
        </authorList>
    </citation>
    <scope>NUCLEOTIDE SEQUENCE [LARGE SCALE GENOMIC DNA]</scope>
    <source>
        <strain evidence="2">KA00683</strain>
    </source>
</reference>